<feature type="transmembrane region" description="Helical" evidence="1">
    <location>
        <begin position="6"/>
        <end position="27"/>
    </location>
</feature>
<feature type="transmembrane region" description="Helical" evidence="1">
    <location>
        <begin position="268"/>
        <end position="291"/>
    </location>
</feature>
<reference evidence="2 3" key="1">
    <citation type="journal article" date="2015" name="Genome Biol. Evol.">
        <title>Comparative Genomics of a Bacterivorous Green Alga Reveals Evolutionary Causalities and Consequences of Phago-Mixotrophic Mode of Nutrition.</title>
        <authorList>
            <person name="Burns J.A."/>
            <person name="Paasch A."/>
            <person name="Narechania A."/>
            <person name="Kim E."/>
        </authorList>
    </citation>
    <scope>NUCLEOTIDE SEQUENCE [LARGE SCALE GENOMIC DNA]</scope>
    <source>
        <strain evidence="2 3">PLY_AMNH</strain>
    </source>
</reference>
<organism evidence="2 3">
    <name type="scientific">Cymbomonas tetramitiformis</name>
    <dbReference type="NCBI Taxonomy" id="36881"/>
    <lineage>
        <taxon>Eukaryota</taxon>
        <taxon>Viridiplantae</taxon>
        <taxon>Chlorophyta</taxon>
        <taxon>Pyramimonadophyceae</taxon>
        <taxon>Pyramimonadales</taxon>
        <taxon>Pyramimonadaceae</taxon>
        <taxon>Cymbomonas</taxon>
    </lineage>
</organism>
<keyword evidence="1" id="KW-1133">Transmembrane helix</keyword>
<evidence type="ECO:0000256" key="1">
    <source>
        <dbReference type="SAM" id="Phobius"/>
    </source>
</evidence>
<accession>A0AAE0H2V3</accession>
<keyword evidence="3" id="KW-1185">Reference proteome</keyword>
<dbReference type="Proteomes" id="UP001190700">
    <property type="component" value="Unassembled WGS sequence"/>
</dbReference>
<keyword evidence="1" id="KW-0472">Membrane</keyword>
<feature type="transmembrane region" description="Helical" evidence="1">
    <location>
        <begin position="311"/>
        <end position="331"/>
    </location>
</feature>
<feature type="transmembrane region" description="Helical" evidence="1">
    <location>
        <begin position="71"/>
        <end position="88"/>
    </location>
</feature>
<protein>
    <submittedName>
        <fullName evidence="2">Uncharacterized protein</fullName>
    </submittedName>
</protein>
<dbReference type="AlphaFoldDB" id="A0AAE0H2V3"/>
<gene>
    <name evidence="2" type="ORF">CYMTET_3678</name>
</gene>
<sequence>MTSTETGRVLLWGSLFLGTVLVCEFCYRAPVLIAALYALSLVVLPVSYFVFDTDAFWEYESGSRDWWLIYIKQWFVIGLIGVPVLLVYSRLKARMSAELSSNKSIARKNFGVGKRALHIDLPKTGHAITIILCVNIAWTLSVDWSRGDNCAAIRSATAVQLILSLLIRSFLEYRASCPLAGVVFLEFEQLTDLKSTTKFIYTALTPTWCVTYLWWNVLFSVANYSARSAYHNVSVVFAIVYDLTRHDRVRGWSSIAHGRVVPPEQTFLWWRAVTLSAYLSTSAYLGVFSYFRRADAEDDSDDSLEECTTATVAYTLFAFLFLFILDTFYGGRCRTDRNVGMAPLHDQKPSQPRQETGVRAIVV</sequence>
<keyword evidence="1" id="KW-0812">Transmembrane</keyword>
<dbReference type="EMBL" id="LGRX02000340">
    <property type="protein sequence ID" value="KAK3288854.1"/>
    <property type="molecule type" value="Genomic_DNA"/>
</dbReference>
<name>A0AAE0H2V3_9CHLO</name>
<comment type="caution">
    <text evidence="2">The sequence shown here is derived from an EMBL/GenBank/DDBJ whole genome shotgun (WGS) entry which is preliminary data.</text>
</comment>
<feature type="transmembrane region" description="Helical" evidence="1">
    <location>
        <begin position="34"/>
        <end position="51"/>
    </location>
</feature>
<evidence type="ECO:0000313" key="2">
    <source>
        <dbReference type="EMBL" id="KAK3288854.1"/>
    </source>
</evidence>
<evidence type="ECO:0000313" key="3">
    <source>
        <dbReference type="Proteomes" id="UP001190700"/>
    </source>
</evidence>
<proteinExistence type="predicted"/>